<organism evidence="1 2">
    <name type="scientific">Pleurostoma richardsiae</name>
    <dbReference type="NCBI Taxonomy" id="41990"/>
    <lineage>
        <taxon>Eukaryota</taxon>
        <taxon>Fungi</taxon>
        <taxon>Dikarya</taxon>
        <taxon>Ascomycota</taxon>
        <taxon>Pezizomycotina</taxon>
        <taxon>Sordariomycetes</taxon>
        <taxon>Sordariomycetidae</taxon>
        <taxon>Calosphaeriales</taxon>
        <taxon>Pleurostomataceae</taxon>
        <taxon>Pleurostoma</taxon>
    </lineage>
</organism>
<dbReference type="AlphaFoldDB" id="A0AA38RQF9"/>
<name>A0AA38RQF9_9PEZI</name>
<sequence>MVIPRERGLPTVDLKFDGISFIGPDGRIDASNVSPAQMNVIFTYLKHEYGVVNISYSEPFLVIFCALKMDIPNENERPTCVAGLIAIWCVAGQKFEQYIGASGRQGEIRIDQRMLKKLQKRKVPPDDFILYLANRVFIDCEALSFMWESLIVELPRVNARKFQARLRRLPHNIKDAPFTLRYYNGPLPNTMRRYDATEPPVAVAASVAPNDTDKARVKPFHPGSLITSLDMERRIHKCASVGIVVNRGPEKRLTSSWHSWTEYNSDFPRIFGWLDPQRRIVSRDSQGPANGKPGIAVGMVWVRYRGTNTALLDLENGIRFANVFPNLNAPARTLIASKDQELGDTYMLDSNHAGLRQAMGYGTRFVIARPVCEPVAPGTLNPMCLSHLAIISARHGAFATGSSRLACHPSVREGISGAVLLRSGDVTRSTQTPSQVMQRGEVAAQVQYVHGQYKYRASPEYYLVFADFFDGMIQEGWDIFQPQEQVLSGWMLDEVNREAEADQDTEMTEDAEE</sequence>
<reference evidence="1" key="1">
    <citation type="submission" date="2022-07" db="EMBL/GenBank/DDBJ databases">
        <title>Fungi with potential for degradation of polypropylene.</title>
        <authorList>
            <person name="Gostincar C."/>
        </authorList>
    </citation>
    <scope>NUCLEOTIDE SEQUENCE</scope>
    <source>
        <strain evidence="1">EXF-13308</strain>
    </source>
</reference>
<accession>A0AA38RQF9</accession>
<dbReference type="Proteomes" id="UP001174694">
    <property type="component" value="Unassembled WGS sequence"/>
</dbReference>
<evidence type="ECO:0000313" key="2">
    <source>
        <dbReference type="Proteomes" id="UP001174694"/>
    </source>
</evidence>
<dbReference type="EMBL" id="JANBVO010000003">
    <property type="protein sequence ID" value="KAJ9155404.1"/>
    <property type="molecule type" value="Genomic_DNA"/>
</dbReference>
<gene>
    <name evidence="1" type="ORF">NKR23_g1579</name>
</gene>
<protein>
    <submittedName>
        <fullName evidence="1">Uncharacterized protein</fullName>
    </submittedName>
</protein>
<proteinExistence type="predicted"/>
<comment type="caution">
    <text evidence="1">The sequence shown here is derived from an EMBL/GenBank/DDBJ whole genome shotgun (WGS) entry which is preliminary data.</text>
</comment>
<keyword evidence="2" id="KW-1185">Reference proteome</keyword>
<evidence type="ECO:0000313" key="1">
    <source>
        <dbReference type="EMBL" id="KAJ9155404.1"/>
    </source>
</evidence>